<evidence type="ECO:0000313" key="2">
    <source>
        <dbReference type="EMBL" id="GFX98025.1"/>
    </source>
</evidence>
<comment type="subcellular location">
    <subcellularLocation>
        <location evidence="1">Nucleus</location>
    </subcellularLocation>
</comment>
<organism evidence="2 3">
    <name type="scientific">Trichonephila clavipes</name>
    <name type="common">Golden silk orbweaver</name>
    <name type="synonym">Nephila clavipes</name>
    <dbReference type="NCBI Taxonomy" id="2585209"/>
    <lineage>
        <taxon>Eukaryota</taxon>
        <taxon>Metazoa</taxon>
        <taxon>Ecdysozoa</taxon>
        <taxon>Arthropoda</taxon>
        <taxon>Chelicerata</taxon>
        <taxon>Arachnida</taxon>
        <taxon>Araneae</taxon>
        <taxon>Araneomorphae</taxon>
        <taxon>Entelegynae</taxon>
        <taxon>Araneoidea</taxon>
        <taxon>Nephilidae</taxon>
        <taxon>Trichonephila</taxon>
    </lineage>
</organism>
<dbReference type="SUPFAM" id="SSF46689">
    <property type="entry name" value="Homeodomain-like"/>
    <property type="match status" value="1"/>
</dbReference>
<dbReference type="Proteomes" id="UP000887159">
    <property type="component" value="Unassembled WGS sequence"/>
</dbReference>
<dbReference type="InterPro" id="IPR009057">
    <property type="entry name" value="Homeodomain-like_sf"/>
</dbReference>
<reference evidence="2" key="1">
    <citation type="submission" date="2020-08" db="EMBL/GenBank/DDBJ databases">
        <title>Multicomponent nature underlies the extraordinary mechanical properties of spider dragline silk.</title>
        <authorList>
            <person name="Kono N."/>
            <person name="Nakamura H."/>
            <person name="Mori M."/>
            <person name="Yoshida Y."/>
            <person name="Ohtoshi R."/>
            <person name="Malay A.D."/>
            <person name="Moran D.A.P."/>
            <person name="Tomita M."/>
            <person name="Numata K."/>
            <person name="Arakawa K."/>
        </authorList>
    </citation>
    <scope>NUCLEOTIDE SEQUENCE</scope>
</reference>
<protein>
    <recommendedName>
        <fullName evidence="4">Transposase</fullName>
    </recommendedName>
</protein>
<name>A0A8X6RX27_TRICX</name>
<evidence type="ECO:0008006" key="4">
    <source>
        <dbReference type="Google" id="ProtNLM"/>
    </source>
</evidence>
<dbReference type="AlphaFoldDB" id="A0A8X6RX27"/>
<proteinExistence type="predicted"/>
<evidence type="ECO:0000256" key="1">
    <source>
        <dbReference type="ARBA" id="ARBA00004123"/>
    </source>
</evidence>
<dbReference type="EMBL" id="BMAU01021201">
    <property type="protein sequence ID" value="GFX98025.1"/>
    <property type="molecule type" value="Genomic_DNA"/>
</dbReference>
<sequence length="74" mass="8390">MVVKLEKGYRFTSVAEKFGINKSVVSRAWKAFQTIGIAVRKFGGSHPRKTTAVDDRCIVLSMVAEWPAYHEFEL</sequence>
<dbReference type="GO" id="GO:0005634">
    <property type="term" value="C:nucleus"/>
    <property type="evidence" value="ECO:0007669"/>
    <property type="project" value="UniProtKB-SubCell"/>
</dbReference>
<accession>A0A8X6RX27</accession>
<comment type="caution">
    <text evidence="2">The sequence shown here is derived from an EMBL/GenBank/DDBJ whole genome shotgun (WGS) entry which is preliminary data.</text>
</comment>
<gene>
    <name evidence="2" type="ORF">TNCV_4906751</name>
</gene>
<evidence type="ECO:0000313" key="3">
    <source>
        <dbReference type="Proteomes" id="UP000887159"/>
    </source>
</evidence>
<keyword evidence="3" id="KW-1185">Reference proteome</keyword>